<name>A0ABQ0G547_9PEZI</name>
<dbReference type="GeneID" id="98173823"/>
<dbReference type="InterPro" id="IPR021858">
    <property type="entry name" value="Fun_TF"/>
</dbReference>
<keyword evidence="3" id="KW-0805">Transcription regulation</keyword>
<protein>
    <submittedName>
        <fullName evidence="7">Transcription factor domain-containing protein</fullName>
    </submittedName>
</protein>
<evidence type="ECO:0000313" key="7">
    <source>
        <dbReference type="EMBL" id="GAB1312868.1"/>
    </source>
</evidence>
<comment type="caution">
    <text evidence="7">The sequence shown here is derived from an EMBL/GenBank/DDBJ whole genome shotgun (WGS) entry which is preliminary data.</text>
</comment>
<accession>A0ABQ0G547</accession>
<keyword evidence="8" id="KW-1185">Reference proteome</keyword>
<keyword evidence="6" id="KW-0539">Nucleus</keyword>
<dbReference type="Proteomes" id="UP001628179">
    <property type="component" value="Unassembled WGS sequence"/>
</dbReference>
<dbReference type="Pfam" id="PF11951">
    <property type="entry name" value="Fungal_trans_2"/>
    <property type="match status" value="1"/>
</dbReference>
<sequence length="391" mass="43295">MLLLEVMFDKQKFICRFVLGSSFADAVLAQLLTGLYAAPDTLLNVFLACSGRLARHMEPHAADRLGADLGYYSNSARAVQVLREAGTRAEIQLLEMADLLSAITLGLGVITFDLLDSGLHAHSICRFTVGLAERFYTAASWPRRRAPELDSALTPLVFMDICNCIIQRQLPVYRLETDRQDDELPAVDRYIGLCSSLLPHLSDICHLSHQLGSGASGRAEGAVARDLQAVRDAIRRWDPPVPAGFVLGSTLDEVRVVKTQAEAYRAAALAIIHRLRFGFGTRDDDARQLAARILEKVDDIYRHHKSPSNGAEPLFEYRLALPFLVAAVELEGGASRALALQRLGQVVSGKMYPNVSERLRRGLVAIWEARDGGFCGHWFDLVPRMPRFVLF</sequence>
<dbReference type="RefSeq" id="XP_070914601.1">
    <property type="nucleotide sequence ID" value="XM_071058500.1"/>
</dbReference>
<dbReference type="PANTHER" id="PTHR37534:SF15">
    <property type="entry name" value="ZN(II)2CYS6 TRANSCRIPTION FACTOR (EUROFUNG)"/>
    <property type="match status" value="1"/>
</dbReference>
<evidence type="ECO:0000256" key="6">
    <source>
        <dbReference type="ARBA" id="ARBA00023242"/>
    </source>
</evidence>
<evidence type="ECO:0000256" key="3">
    <source>
        <dbReference type="ARBA" id="ARBA00023015"/>
    </source>
</evidence>
<keyword evidence="4" id="KW-0238">DNA-binding</keyword>
<evidence type="ECO:0000256" key="2">
    <source>
        <dbReference type="ARBA" id="ARBA00022833"/>
    </source>
</evidence>
<dbReference type="PANTHER" id="PTHR37534">
    <property type="entry name" value="TRANSCRIPTIONAL ACTIVATOR PROTEIN UGA3"/>
    <property type="match status" value="1"/>
</dbReference>
<proteinExistence type="predicted"/>
<comment type="subcellular location">
    <subcellularLocation>
        <location evidence="1">Nucleus</location>
    </subcellularLocation>
</comment>
<evidence type="ECO:0000256" key="4">
    <source>
        <dbReference type="ARBA" id="ARBA00023125"/>
    </source>
</evidence>
<reference evidence="7 8" key="1">
    <citation type="submission" date="2024-09" db="EMBL/GenBank/DDBJ databases">
        <title>Itraconazole resistance in Madurella fahalii resulting from another homologue of gene encoding cytochrome P450 14-alpha sterol demethylase (CYP51).</title>
        <authorList>
            <person name="Yoshioka I."/>
            <person name="Fahal A.H."/>
            <person name="Kaneko S."/>
            <person name="Yaguchi T."/>
        </authorList>
    </citation>
    <scope>NUCLEOTIDE SEQUENCE [LARGE SCALE GENOMIC DNA]</scope>
    <source>
        <strain evidence="7 8">IFM 68171</strain>
    </source>
</reference>
<gene>
    <name evidence="7" type="ORF">MFIFM68171_03078</name>
</gene>
<organism evidence="7 8">
    <name type="scientific">Madurella fahalii</name>
    <dbReference type="NCBI Taxonomy" id="1157608"/>
    <lineage>
        <taxon>Eukaryota</taxon>
        <taxon>Fungi</taxon>
        <taxon>Dikarya</taxon>
        <taxon>Ascomycota</taxon>
        <taxon>Pezizomycotina</taxon>
        <taxon>Sordariomycetes</taxon>
        <taxon>Sordariomycetidae</taxon>
        <taxon>Sordariales</taxon>
        <taxon>Sordariales incertae sedis</taxon>
        <taxon>Madurella</taxon>
    </lineage>
</organism>
<dbReference type="EMBL" id="BAAFSV010000002">
    <property type="protein sequence ID" value="GAB1312868.1"/>
    <property type="molecule type" value="Genomic_DNA"/>
</dbReference>
<keyword evidence="5" id="KW-0804">Transcription</keyword>
<evidence type="ECO:0000313" key="8">
    <source>
        <dbReference type="Proteomes" id="UP001628179"/>
    </source>
</evidence>
<evidence type="ECO:0000256" key="1">
    <source>
        <dbReference type="ARBA" id="ARBA00004123"/>
    </source>
</evidence>
<evidence type="ECO:0000256" key="5">
    <source>
        <dbReference type="ARBA" id="ARBA00023163"/>
    </source>
</evidence>
<keyword evidence="2" id="KW-0862">Zinc</keyword>